<evidence type="ECO:0000313" key="3">
    <source>
        <dbReference type="Proteomes" id="UP000019028"/>
    </source>
</evidence>
<name>W0I2E8_9GAMM</name>
<evidence type="ECO:0000256" key="1">
    <source>
        <dbReference type="SAM" id="SignalP"/>
    </source>
</evidence>
<dbReference type="RefSeq" id="WP_148296325.1">
    <property type="nucleotide sequence ID" value="NZ_CP006569.1"/>
</dbReference>
<dbReference type="PATRIC" id="fig|1239307.3.peg.4013"/>
<gene>
    <name evidence="2" type="ORF">Sant_3632</name>
</gene>
<dbReference type="KEGG" id="sod:Sant_3632"/>
<proteinExistence type="predicted"/>
<accession>W0I2E8</accession>
<keyword evidence="3" id="KW-1185">Reference proteome</keyword>
<reference evidence="2 3" key="1">
    <citation type="journal article" date="2014" name="Genome Biol. Evol.">
        <title>Genome degeneration and adaptation in a nascent stage of symbiosis.</title>
        <authorList>
            <person name="Oakeson K.F."/>
            <person name="Gil R."/>
            <person name="Clayton A.L."/>
            <person name="Dunn D.M."/>
            <person name="von Niederhausern A.C."/>
            <person name="Hamil C."/>
            <person name="Aoyagi A."/>
            <person name="Duval B."/>
            <person name="Baca A."/>
            <person name="Silva F.J."/>
            <person name="Vallier A."/>
            <person name="Jackson D.G."/>
            <person name="Latorre A."/>
            <person name="Weiss R.B."/>
            <person name="Heddi A."/>
            <person name="Moya A."/>
            <person name="Dale C."/>
        </authorList>
    </citation>
    <scope>NUCLEOTIDE SEQUENCE [LARGE SCALE GENOMIC DNA]</scope>
    <source>
        <strain evidence="2 3">HS1</strain>
    </source>
</reference>
<feature type="signal peptide" evidence="1">
    <location>
        <begin position="1"/>
        <end position="27"/>
    </location>
</feature>
<dbReference type="OrthoDB" id="6480013at2"/>
<dbReference type="HOGENOM" id="CLU_2071571_0_0_6"/>
<organism evidence="2 3">
    <name type="scientific">Sodalis praecaptivus</name>
    <dbReference type="NCBI Taxonomy" id="1239307"/>
    <lineage>
        <taxon>Bacteria</taxon>
        <taxon>Pseudomonadati</taxon>
        <taxon>Pseudomonadota</taxon>
        <taxon>Gammaproteobacteria</taxon>
        <taxon>Enterobacterales</taxon>
        <taxon>Bruguierivoracaceae</taxon>
        <taxon>Sodalis</taxon>
    </lineage>
</organism>
<evidence type="ECO:0000313" key="2">
    <source>
        <dbReference type="EMBL" id="AHF78613.1"/>
    </source>
</evidence>
<keyword evidence="1" id="KW-0732">Signal</keyword>
<sequence length="118" mass="13515">MNNFYRLMFALIFLPLMSLGITKQSNAYQLKGKVTGLLATNDKCYVAIHDDNDKYYSDQWHLAKSDAICHFAKMAYLMNISVITEVDIDFAPANANNIQSIEISNRKVTWPPYTEDNK</sequence>
<dbReference type="EMBL" id="CP006569">
    <property type="protein sequence ID" value="AHF78613.1"/>
    <property type="molecule type" value="Genomic_DNA"/>
</dbReference>
<feature type="chain" id="PRO_5004789939" evidence="1">
    <location>
        <begin position="28"/>
        <end position="118"/>
    </location>
</feature>
<dbReference type="Proteomes" id="UP000019028">
    <property type="component" value="Chromosome"/>
</dbReference>
<protein>
    <submittedName>
        <fullName evidence="2">Uncharacterized protein</fullName>
    </submittedName>
</protein>
<dbReference type="AlphaFoldDB" id="W0I2E8"/>